<evidence type="ECO:0000256" key="1">
    <source>
        <dbReference type="SAM" id="Phobius"/>
    </source>
</evidence>
<protein>
    <submittedName>
        <fullName evidence="2">Uncharacterized protein</fullName>
    </submittedName>
</protein>
<feature type="transmembrane region" description="Helical" evidence="1">
    <location>
        <begin position="21"/>
        <end position="42"/>
    </location>
</feature>
<name>F4C9J3_SPHS2</name>
<proteinExistence type="predicted"/>
<gene>
    <name evidence="2" type="ordered locus">Sph21_4133</name>
</gene>
<dbReference type="EMBL" id="CP002584">
    <property type="protein sequence ID" value="ADZ80665.1"/>
    <property type="molecule type" value="Genomic_DNA"/>
</dbReference>
<dbReference type="KEGG" id="shg:Sph21_4133"/>
<evidence type="ECO:0000313" key="2">
    <source>
        <dbReference type="EMBL" id="ADZ80665.1"/>
    </source>
</evidence>
<dbReference type="AlphaFoldDB" id="F4C9J3"/>
<reference evidence="2" key="1">
    <citation type="submission" date="2011-03" db="EMBL/GenBank/DDBJ databases">
        <title>Complete sequence of Sphingobacterium sp. 21.</title>
        <authorList>
            <consortium name="US DOE Joint Genome Institute"/>
            <person name="Lucas S."/>
            <person name="Copeland A."/>
            <person name="Lapidus A."/>
            <person name="Cheng J.-F."/>
            <person name="Goodwin L."/>
            <person name="Pitluck S."/>
            <person name="Davenport K."/>
            <person name="Detter J.C."/>
            <person name="Han C."/>
            <person name="Tapia R."/>
            <person name="Land M."/>
            <person name="Hauser L."/>
            <person name="Kyrpides N."/>
            <person name="Ivanova N."/>
            <person name="Ovchinnikova G."/>
            <person name="Pagani I."/>
            <person name="Siebers A.K."/>
            <person name="Allgaier M."/>
            <person name="Thelen M.P."/>
            <person name="Hugenholtz P."/>
            <person name="Woyke T."/>
        </authorList>
    </citation>
    <scope>NUCLEOTIDE SEQUENCE</scope>
    <source>
        <strain evidence="2">21</strain>
    </source>
</reference>
<organism evidence="2">
    <name type="scientific">Sphingobacterium sp. (strain 21)</name>
    <dbReference type="NCBI Taxonomy" id="743722"/>
    <lineage>
        <taxon>Bacteria</taxon>
        <taxon>Pseudomonadati</taxon>
        <taxon>Bacteroidota</taxon>
        <taxon>Sphingobacteriia</taxon>
        <taxon>Sphingobacteriales</taxon>
        <taxon>Sphingobacteriaceae</taxon>
        <taxon>Sphingobacterium</taxon>
    </lineage>
</organism>
<dbReference type="HOGENOM" id="CLU_3030098_0_0_10"/>
<keyword evidence="1" id="KW-0472">Membrane</keyword>
<sequence length="55" mass="6505">MTVHYPRSVTKRFPRKTEALIIEYSFLPFKFASTAFGMVLALSSAKYLYYYEKQN</sequence>
<accession>F4C9J3</accession>
<keyword evidence="1" id="KW-1133">Transmembrane helix</keyword>
<keyword evidence="1" id="KW-0812">Transmembrane</keyword>